<proteinExistence type="predicted"/>
<dbReference type="OrthoDB" id="9761531at2"/>
<dbReference type="GO" id="GO:0005886">
    <property type="term" value="C:plasma membrane"/>
    <property type="evidence" value="ECO:0007669"/>
    <property type="project" value="UniProtKB-SubCell"/>
</dbReference>
<keyword evidence="9" id="KW-1185">Reference proteome</keyword>
<dbReference type="RefSeq" id="WP_084188938.1">
    <property type="nucleotide sequence ID" value="NZ_APNK01000020.1"/>
</dbReference>
<dbReference type="InterPro" id="IPR004797">
    <property type="entry name" value="Competence_ComEC/Rec2"/>
</dbReference>
<keyword evidence="3 6" id="KW-0812">Transmembrane</keyword>
<dbReference type="eggNOG" id="COG0658">
    <property type="taxonomic scope" value="Bacteria"/>
</dbReference>
<protein>
    <submittedName>
        <fullName evidence="8">DNA internalization-related competence protein ComEC/Rec2</fullName>
    </submittedName>
</protein>
<dbReference type="NCBIfam" id="TIGR00361">
    <property type="entry name" value="ComEC_Rec2"/>
    <property type="match status" value="1"/>
</dbReference>
<name>A0A084IJN2_SALHC</name>
<dbReference type="GO" id="GO:0030420">
    <property type="term" value="P:establishment of competence for transformation"/>
    <property type="evidence" value="ECO:0007669"/>
    <property type="project" value="InterPro"/>
</dbReference>
<evidence type="ECO:0000256" key="5">
    <source>
        <dbReference type="ARBA" id="ARBA00023136"/>
    </source>
</evidence>
<dbReference type="Gene3D" id="3.60.15.10">
    <property type="entry name" value="Ribonuclease Z/Hydroxyacylglutathione hydrolase-like"/>
    <property type="match status" value="1"/>
</dbReference>
<feature type="transmembrane region" description="Helical" evidence="6">
    <location>
        <begin position="446"/>
        <end position="468"/>
    </location>
</feature>
<dbReference type="InterPro" id="IPR052159">
    <property type="entry name" value="Competence_DNA_uptake"/>
</dbReference>
<dbReference type="STRING" id="1304275.C41B8_12614"/>
<keyword evidence="5 6" id="KW-0472">Membrane</keyword>
<feature type="transmembrane region" description="Helical" evidence="6">
    <location>
        <begin position="359"/>
        <end position="379"/>
    </location>
</feature>
<comment type="caution">
    <text evidence="8">The sequence shown here is derived from an EMBL/GenBank/DDBJ whole genome shotgun (WGS) entry which is preliminary data.</text>
</comment>
<feature type="transmembrane region" description="Helical" evidence="6">
    <location>
        <begin position="391"/>
        <end position="413"/>
    </location>
</feature>
<feature type="transmembrane region" description="Helical" evidence="6">
    <location>
        <begin position="12"/>
        <end position="30"/>
    </location>
</feature>
<dbReference type="eggNOG" id="COG2333">
    <property type="taxonomic scope" value="Bacteria"/>
</dbReference>
<dbReference type="Proteomes" id="UP000028302">
    <property type="component" value="Unassembled WGS sequence"/>
</dbReference>
<dbReference type="AlphaFoldDB" id="A0A084IJN2"/>
<dbReference type="Pfam" id="PF03772">
    <property type="entry name" value="Competence"/>
    <property type="match status" value="1"/>
</dbReference>
<feature type="transmembrane region" description="Helical" evidence="6">
    <location>
        <begin position="266"/>
        <end position="284"/>
    </location>
</feature>
<feature type="domain" description="Metallo-beta-lactamase" evidence="7">
    <location>
        <begin position="511"/>
        <end position="694"/>
    </location>
</feature>
<feature type="transmembrane region" description="Helical" evidence="6">
    <location>
        <begin position="314"/>
        <end position="347"/>
    </location>
</feature>
<evidence type="ECO:0000256" key="6">
    <source>
        <dbReference type="SAM" id="Phobius"/>
    </source>
</evidence>
<evidence type="ECO:0000313" key="9">
    <source>
        <dbReference type="Proteomes" id="UP000028302"/>
    </source>
</evidence>
<feature type="transmembrane region" description="Helical" evidence="6">
    <location>
        <begin position="420"/>
        <end position="440"/>
    </location>
</feature>
<accession>A0A084IJN2</accession>
<evidence type="ECO:0000256" key="4">
    <source>
        <dbReference type="ARBA" id="ARBA00022989"/>
    </source>
</evidence>
<keyword evidence="4 6" id="KW-1133">Transmembrane helix</keyword>
<organism evidence="8 9">
    <name type="scientific">Salinisphaera hydrothermalis (strain C41B8)</name>
    <dbReference type="NCBI Taxonomy" id="1304275"/>
    <lineage>
        <taxon>Bacteria</taxon>
        <taxon>Pseudomonadati</taxon>
        <taxon>Pseudomonadota</taxon>
        <taxon>Gammaproteobacteria</taxon>
        <taxon>Salinisphaerales</taxon>
        <taxon>Salinisphaeraceae</taxon>
        <taxon>Salinisphaera</taxon>
    </lineage>
</organism>
<dbReference type="NCBIfam" id="TIGR00360">
    <property type="entry name" value="ComEC_N-term"/>
    <property type="match status" value="1"/>
</dbReference>
<evidence type="ECO:0000256" key="1">
    <source>
        <dbReference type="ARBA" id="ARBA00004651"/>
    </source>
</evidence>
<comment type="subcellular location">
    <subcellularLocation>
        <location evidence="1">Cell membrane</location>
        <topology evidence="1">Multi-pass membrane protein</topology>
    </subcellularLocation>
</comment>
<sequence length="755" mass="80599">MIARHALSDIRLIAVASVLAVTLIYQLPALPSPAWVLLPLAFCLFRFPGRTLIAVVCMVAAATLVQARIEMANRLPVAADGKIVPVSGAVVGLPETGPYRTRFEMMSDATGRRLRLSWYGDAPTLAPGDCVQLKAKLSTPHGSANPGGFDYTGWLWRQGIDATGYVRDSQPCRAPPRWSIDRLRYQALQRLAPILAQRPMRGLVEALSLGVRQHITDAQWATLRATGTTHLVAISGLHIGLIAGLLFALVQWLALRTPAARQARRVAAIAAMAGALGYAALAGWALPTQRAVIMAAAFFAAIVVERDIGAGRSLAWAALAVVLWHPASVIAPGFWLSFAAVGWLIWIATLVDGAWWRKALYFQLGLVVVLMPLTLWFFGQASLVAPLINAVLIPAAGVVVPCVLAAVLAALIWPAGAGGWLLAKVAAGLALVWPGLEWAAQWSLASFHHVLPGAVALGCAMVGLLLLAVPVPIRIRALGVVLVLPAVLGWRPGETTIARPHFRVTMLDVGQGLASVVRTAHHTLVFDAGPAYRTGFDAGAMIVVPYLRRMGRLHVDRLMISHGDMDHIGGAPAIMAQAEVARRTGAKSGAPCRAGQHWRWDGVDFDVLYPTAGEAAQAGDSNEHSCVLRIHAPGASALLTGDIEAPGERALVANANGRLASDVLMVPHHGSATSSSAVLLGAAAPKVALVSAGWHNRWGFPRPSVVARYRARDIPLFNTATAGALLVDWPAPHQPRVARWRDRHRRFWQQPRPGG</sequence>
<evidence type="ECO:0000256" key="2">
    <source>
        <dbReference type="ARBA" id="ARBA00022475"/>
    </source>
</evidence>
<reference evidence="8 9" key="1">
    <citation type="submission" date="2013-03" db="EMBL/GenBank/DDBJ databases">
        <title>Salinisphaera hydrothermalis C41B8 Genome Sequencing.</title>
        <authorList>
            <person name="Li C."/>
            <person name="Lai Q."/>
            <person name="Shao Z."/>
        </authorList>
    </citation>
    <scope>NUCLEOTIDE SEQUENCE [LARGE SCALE GENOMIC DNA]</scope>
    <source>
        <strain evidence="8 9">C41B8</strain>
    </source>
</reference>
<dbReference type="PATRIC" id="fig|1304275.5.peg.2574"/>
<dbReference type="CDD" id="cd07731">
    <property type="entry name" value="ComA-like_MBL-fold"/>
    <property type="match status" value="1"/>
</dbReference>
<evidence type="ECO:0000259" key="7">
    <source>
        <dbReference type="SMART" id="SM00849"/>
    </source>
</evidence>
<dbReference type="EMBL" id="APNK01000020">
    <property type="protein sequence ID" value="KEZ76916.1"/>
    <property type="molecule type" value="Genomic_DNA"/>
</dbReference>
<dbReference type="SMART" id="SM00849">
    <property type="entry name" value="Lactamase_B"/>
    <property type="match status" value="1"/>
</dbReference>
<dbReference type="InterPro" id="IPR025405">
    <property type="entry name" value="DUF4131"/>
</dbReference>
<dbReference type="SUPFAM" id="SSF56281">
    <property type="entry name" value="Metallo-hydrolase/oxidoreductase"/>
    <property type="match status" value="1"/>
</dbReference>
<dbReference type="InterPro" id="IPR035681">
    <property type="entry name" value="ComA-like_MBL"/>
</dbReference>
<dbReference type="PANTHER" id="PTHR30619:SF1">
    <property type="entry name" value="RECOMBINATION PROTEIN 2"/>
    <property type="match status" value="1"/>
</dbReference>
<feature type="transmembrane region" description="Helical" evidence="6">
    <location>
        <begin position="231"/>
        <end position="254"/>
    </location>
</feature>
<dbReference type="InterPro" id="IPR004477">
    <property type="entry name" value="ComEC_N"/>
</dbReference>
<dbReference type="Pfam" id="PF13567">
    <property type="entry name" value="DUF4131"/>
    <property type="match status" value="1"/>
</dbReference>
<dbReference type="InterPro" id="IPR001279">
    <property type="entry name" value="Metallo-B-lactamas"/>
</dbReference>
<dbReference type="Pfam" id="PF00753">
    <property type="entry name" value="Lactamase_B"/>
    <property type="match status" value="1"/>
</dbReference>
<keyword evidence="2" id="KW-1003">Cell membrane</keyword>
<evidence type="ECO:0000256" key="3">
    <source>
        <dbReference type="ARBA" id="ARBA00022692"/>
    </source>
</evidence>
<gene>
    <name evidence="8" type="ORF">C41B8_12614</name>
</gene>
<dbReference type="InterPro" id="IPR036866">
    <property type="entry name" value="RibonucZ/Hydroxyglut_hydro"/>
</dbReference>
<evidence type="ECO:0000313" key="8">
    <source>
        <dbReference type="EMBL" id="KEZ76916.1"/>
    </source>
</evidence>
<dbReference type="PANTHER" id="PTHR30619">
    <property type="entry name" value="DNA INTERNALIZATION/COMPETENCE PROTEIN COMEC/REC2"/>
    <property type="match status" value="1"/>
</dbReference>